<dbReference type="Proteomes" id="UP000219338">
    <property type="component" value="Unassembled WGS sequence"/>
</dbReference>
<sequence>MATDRRKIGAVTSILEPHDEERNLPEQKARFEEHLGRTLRTPDDNAIAIARDSGASSIVLMMGLGMVKRCYWGSKCNICAGTQRLLDSKRSLSIISTTHYRILKWQNDITREKHTSAQRRFENTIIHCPGDASSDSDALLEPVYELLTGRTPASALKICLQTNRAPNLNNAVKSRT</sequence>
<gene>
    <name evidence="1" type="ORF">ARMOST_12831</name>
</gene>
<dbReference type="AlphaFoldDB" id="A0A284RL11"/>
<proteinExistence type="predicted"/>
<protein>
    <submittedName>
        <fullName evidence="1">Uncharacterized protein</fullName>
    </submittedName>
</protein>
<name>A0A284RL11_ARMOS</name>
<evidence type="ECO:0000313" key="2">
    <source>
        <dbReference type="Proteomes" id="UP000219338"/>
    </source>
</evidence>
<dbReference type="EMBL" id="FUEG01000010">
    <property type="protein sequence ID" value="SJL09453.1"/>
    <property type="molecule type" value="Genomic_DNA"/>
</dbReference>
<accession>A0A284RL11</accession>
<organism evidence="1 2">
    <name type="scientific">Armillaria ostoyae</name>
    <name type="common">Armillaria root rot fungus</name>
    <dbReference type="NCBI Taxonomy" id="47428"/>
    <lineage>
        <taxon>Eukaryota</taxon>
        <taxon>Fungi</taxon>
        <taxon>Dikarya</taxon>
        <taxon>Basidiomycota</taxon>
        <taxon>Agaricomycotina</taxon>
        <taxon>Agaricomycetes</taxon>
        <taxon>Agaricomycetidae</taxon>
        <taxon>Agaricales</taxon>
        <taxon>Marasmiineae</taxon>
        <taxon>Physalacriaceae</taxon>
        <taxon>Armillaria</taxon>
    </lineage>
</organism>
<reference evidence="2" key="1">
    <citation type="journal article" date="2017" name="Nat. Ecol. Evol.">
        <title>Genome expansion and lineage-specific genetic innovations in the forest pathogenic fungi Armillaria.</title>
        <authorList>
            <person name="Sipos G."/>
            <person name="Prasanna A.N."/>
            <person name="Walter M.C."/>
            <person name="O'Connor E."/>
            <person name="Balint B."/>
            <person name="Krizsan K."/>
            <person name="Kiss B."/>
            <person name="Hess J."/>
            <person name="Varga T."/>
            <person name="Slot J."/>
            <person name="Riley R."/>
            <person name="Boka B."/>
            <person name="Rigling D."/>
            <person name="Barry K."/>
            <person name="Lee J."/>
            <person name="Mihaltcheva S."/>
            <person name="LaButti K."/>
            <person name="Lipzen A."/>
            <person name="Waldron R."/>
            <person name="Moloney N.M."/>
            <person name="Sperisen C."/>
            <person name="Kredics L."/>
            <person name="Vagvoelgyi C."/>
            <person name="Patrignani A."/>
            <person name="Fitzpatrick D."/>
            <person name="Nagy I."/>
            <person name="Doyle S."/>
            <person name="Anderson J.B."/>
            <person name="Grigoriev I.V."/>
            <person name="Gueldener U."/>
            <person name="Muensterkoetter M."/>
            <person name="Nagy L.G."/>
        </authorList>
    </citation>
    <scope>NUCLEOTIDE SEQUENCE [LARGE SCALE GENOMIC DNA]</scope>
    <source>
        <strain evidence="2">C18/9</strain>
    </source>
</reference>
<keyword evidence="2" id="KW-1185">Reference proteome</keyword>
<evidence type="ECO:0000313" key="1">
    <source>
        <dbReference type="EMBL" id="SJL09453.1"/>
    </source>
</evidence>